<evidence type="ECO:0000313" key="1">
    <source>
        <dbReference type="EMBL" id="KAF5827730.1"/>
    </source>
</evidence>
<accession>A0ABQ7FZE9</accession>
<name>A0ABQ7FZE9_DUNSA</name>
<sequence length="95" mass="10278">MLQGEVRLLEQERARLMREVKLKTELEEGYAKRGAKQAAAIKDSAMKIATLEGSLGQEASEACLGGCAKKEVATESLGHLKGGLGQVRWVSECFV</sequence>
<evidence type="ECO:0000313" key="2">
    <source>
        <dbReference type="Proteomes" id="UP000815325"/>
    </source>
</evidence>
<dbReference type="Proteomes" id="UP000815325">
    <property type="component" value="Unassembled WGS sequence"/>
</dbReference>
<comment type="caution">
    <text evidence="1">The sequence shown here is derived from an EMBL/GenBank/DDBJ whole genome shotgun (WGS) entry which is preliminary data.</text>
</comment>
<gene>
    <name evidence="1" type="ORF">DUNSADRAFT_163</name>
</gene>
<dbReference type="EMBL" id="MU070438">
    <property type="protein sequence ID" value="KAF5827730.1"/>
    <property type="molecule type" value="Genomic_DNA"/>
</dbReference>
<keyword evidence="2" id="KW-1185">Reference proteome</keyword>
<protein>
    <submittedName>
        <fullName evidence="1">Uncharacterized protein</fullName>
    </submittedName>
</protein>
<reference evidence="1" key="1">
    <citation type="submission" date="2017-08" db="EMBL/GenBank/DDBJ databases">
        <authorList>
            <person name="Polle J.E."/>
            <person name="Barry K."/>
            <person name="Cushman J."/>
            <person name="Schmutz J."/>
            <person name="Tran D."/>
            <person name="Hathwaick L.T."/>
            <person name="Yim W.C."/>
            <person name="Jenkins J."/>
            <person name="Mckie-Krisberg Z.M."/>
            <person name="Prochnik S."/>
            <person name="Lindquist E."/>
            <person name="Dockter R.B."/>
            <person name="Adam C."/>
            <person name="Molina H."/>
            <person name="Bunkerborg J."/>
            <person name="Jin E."/>
            <person name="Buchheim M."/>
            <person name="Magnuson J."/>
        </authorList>
    </citation>
    <scope>NUCLEOTIDE SEQUENCE</scope>
    <source>
        <strain evidence="1">CCAP 19/18</strain>
    </source>
</reference>
<organism evidence="1 2">
    <name type="scientific">Dunaliella salina</name>
    <name type="common">Green alga</name>
    <name type="synonym">Protococcus salinus</name>
    <dbReference type="NCBI Taxonomy" id="3046"/>
    <lineage>
        <taxon>Eukaryota</taxon>
        <taxon>Viridiplantae</taxon>
        <taxon>Chlorophyta</taxon>
        <taxon>core chlorophytes</taxon>
        <taxon>Chlorophyceae</taxon>
        <taxon>CS clade</taxon>
        <taxon>Chlamydomonadales</taxon>
        <taxon>Dunaliellaceae</taxon>
        <taxon>Dunaliella</taxon>
    </lineage>
</organism>
<proteinExistence type="predicted"/>